<protein>
    <recommendedName>
        <fullName evidence="3">Immunity protein 22</fullName>
    </recommendedName>
</protein>
<reference evidence="1 2" key="1">
    <citation type="submission" date="2016-10" db="EMBL/GenBank/DDBJ databases">
        <title>The whole genome sequencing and assembly of Bacillus simplex DSM 1321 strain.</title>
        <authorList>
            <person name="Park M.-K."/>
            <person name="Lee Y.-J."/>
            <person name="Yi H."/>
            <person name="Bahn Y.-S."/>
            <person name="Kim J.F."/>
            <person name="Lee D.-W."/>
        </authorList>
    </citation>
    <scope>NUCLEOTIDE SEQUENCE [LARGE SCALE GENOMIC DNA]</scope>
    <source>
        <strain evidence="1 2">DSM 1321</strain>
    </source>
</reference>
<sequence length="131" mass="14903">MQKEGFVSFWVGNINSSEELDNLLEISYTEDGDFIPSMFARSFGIDRYDDAVREADFYDEADNSLSRLLEGFSYDDDIIPKFSSLCGAQLPSEYNVVILLYNFKYEGIKKKITINKSDLEFLGAVNTCNLS</sequence>
<dbReference type="EMBL" id="CP017704">
    <property type="protein sequence ID" value="ASS95570.1"/>
    <property type="molecule type" value="Genomic_DNA"/>
</dbReference>
<evidence type="ECO:0008006" key="3">
    <source>
        <dbReference type="Google" id="ProtNLM"/>
    </source>
</evidence>
<dbReference type="AlphaFoldDB" id="A0A223EK23"/>
<dbReference type="Pfam" id="PF14112">
    <property type="entry name" value="DUF4284"/>
    <property type="match status" value="1"/>
</dbReference>
<proteinExistence type="predicted"/>
<dbReference type="Proteomes" id="UP000214618">
    <property type="component" value="Chromosome"/>
</dbReference>
<gene>
    <name evidence="1" type="ORF">BS1321_17640</name>
</gene>
<dbReference type="InterPro" id="IPR025560">
    <property type="entry name" value="Imm22"/>
</dbReference>
<dbReference type="OrthoDB" id="2222217at2"/>
<name>A0A223EK23_9BACI</name>
<evidence type="ECO:0000313" key="1">
    <source>
        <dbReference type="EMBL" id="ASS95570.1"/>
    </source>
</evidence>
<dbReference type="GeneID" id="56474586"/>
<accession>A0A223EK23</accession>
<dbReference type="RefSeq" id="WP_063235215.1">
    <property type="nucleotide sequence ID" value="NZ_BCVO01000022.1"/>
</dbReference>
<evidence type="ECO:0000313" key="2">
    <source>
        <dbReference type="Proteomes" id="UP000214618"/>
    </source>
</evidence>
<organism evidence="1 2">
    <name type="scientific">Peribacillus simplex NBRC 15720 = DSM 1321</name>
    <dbReference type="NCBI Taxonomy" id="1349754"/>
    <lineage>
        <taxon>Bacteria</taxon>
        <taxon>Bacillati</taxon>
        <taxon>Bacillota</taxon>
        <taxon>Bacilli</taxon>
        <taxon>Bacillales</taxon>
        <taxon>Bacillaceae</taxon>
        <taxon>Peribacillus</taxon>
    </lineage>
</organism>